<protein>
    <submittedName>
        <fullName evidence="2">K88 minor fimbrial protein FaeF</fullName>
    </submittedName>
</protein>
<sequence length="164" mass="17584">MMKKTLMAVALVTSLPVLAADYNEKTQYLGVVNGRVVGNSVVKVTRTPAEPVLFRAENNDSLPEELVIRHAESRPASGGLTNITVKQLLADGRDARLTLKAGLMVDGKKVVITASQRGEDVVISVPAATRLVELRSDAPVELEVPANYRGNLQVPVEVEGIKTS</sequence>
<organism evidence="2 3">
    <name type="scientific">Salmonella diarizonae</name>
    <dbReference type="NCBI Taxonomy" id="59204"/>
    <lineage>
        <taxon>Bacteria</taxon>
        <taxon>Pseudomonadati</taxon>
        <taxon>Pseudomonadota</taxon>
        <taxon>Gammaproteobacteria</taxon>
        <taxon>Enterobacterales</taxon>
        <taxon>Enterobacteriaceae</taxon>
        <taxon>Salmonella</taxon>
    </lineage>
</organism>
<name>A0A379U785_SALDZ</name>
<feature type="chain" id="PRO_5016681218" evidence="1">
    <location>
        <begin position="20"/>
        <end position="164"/>
    </location>
</feature>
<evidence type="ECO:0000313" key="2">
    <source>
        <dbReference type="EMBL" id="SUG57845.1"/>
    </source>
</evidence>
<keyword evidence="1" id="KW-0732">Signal</keyword>
<gene>
    <name evidence="2" type="ORF">NCTC10060_05084</name>
</gene>
<evidence type="ECO:0000256" key="1">
    <source>
        <dbReference type="SAM" id="SignalP"/>
    </source>
</evidence>
<dbReference type="Proteomes" id="UP000254633">
    <property type="component" value="Unassembled WGS sequence"/>
</dbReference>
<accession>A0A379U785</accession>
<dbReference type="EMBL" id="UGXH01000003">
    <property type="protein sequence ID" value="SUG57845.1"/>
    <property type="molecule type" value="Genomic_DNA"/>
</dbReference>
<dbReference type="AlphaFoldDB" id="A0A379U785"/>
<evidence type="ECO:0000313" key="3">
    <source>
        <dbReference type="Proteomes" id="UP000254633"/>
    </source>
</evidence>
<feature type="signal peptide" evidence="1">
    <location>
        <begin position="1"/>
        <end position="19"/>
    </location>
</feature>
<dbReference type="Pfam" id="PF17547">
    <property type="entry name" value="DUF5462"/>
    <property type="match status" value="1"/>
</dbReference>
<proteinExistence type="predicted"/>
<reference evidence="2 3" key="1">
    <citation type="submission" date="2018-06" db="EMBL/GenBank/DDBJ databases">
        <authorList>
            <consortium name="Pathogen Informatics"/>
            <person name="Doyle S."/>
        </authorList>
    </citation>
    <scope>NUCLEOTIDE SEQUENCE [LARGE SCALE GENOMIC DNA]</scope>
    <source>
        <strain evidence="2 3">NCTC10060</strain>
    </source>
</reference>
<dbReference type="InterPro" id="IPR035191">
    <property type="entry name" value="FaeF"/>
</dbReference>